<gene>
    <name evidence="4" type="ORF">CVV64_00810</name>
</gene>
<feature type="domain" description="Glucodextranase-like C-terminal" evidence="3">
    <location>
        <begin position="44"/>
        <end position="287"/>
    </location>
</feature>
<dbReference type="Proteomes" id="UP000233256">
    <property type="component" value="Unassembled WGS sequence"/>
</dbReference>
<evidence type="ECO:0000256" key="2">
    <source>
        <dbReference type="SAM" id="SignalP"/>
    </source>
</evidence>
<feature type="compositionally biased region" description="Basic and acidic residues" evidence="1">
    <location>
        <begin position="399"/>
        <end position="408"/>
    </location>
</feature>
<dbReference type="SUPFAM" id="SSF49344">
    <property type="entry name" value="CBD9-like"/>
    <property type="match status" value="1"/>
</dbReference>
<feature type="region of interest" description="Disordered" evidence="1">
    <location>
        <begin position="319"/>
        <end position="415"/>
    </location>
</feature>
<feature type="signal peptide" evidence="2">
    <location>
        <begin position="1"/>
        <end position="26"/>
    </location>
</feature>
<evidence type="ECO:0000259" key="3">
    <source>
        <dbReference type="Pfam" id="PF09985"/>
    </source>
</evidence>
<feature type="compositionally biased region" description="Low complexity" evidence="1">
    <location>
        <begin position="319"/>
        <end position="334"/>
    </location>
</feature>
<dbReference type="AlphaFoldDB" id="A0A2N1PUH6"/>
<feature type="compositionally biased region" description="Polar residues" evidence="1">
    <location>
        <begin position="368"/>
        <end position="383"/>
    </location>
</feature>
<evidence type="ECO:0000313" key="5">
    <source>
        <dbReference type="Proteomes" id="UP000233256"/>
    </source>
</evidence>
<dbReference type="Gene3D" id="2.60.40.1190">
    <property type="match status" value="1"/>
</dbReference>
<evidence type="ECO:0000313" key="4">
    <source>
        <dbReference type="EMBL" id="PKK91987.1"/>
    </source>
</evidence>
<organism evidence="4 5">
    <name type="scientific">Candidatus Wallbacteria bacterium HGW-Wallbacteria-1</name>
    <dbReference type="NCBI Taxonomy" id="2013854"/>
    <lineage>
        <taxon>Bacteria</taxon>
        <taxon>Candidatus Walliibacteriota</taxon>
    </lineage>
</organism>
<feature type="chain" id="PRO_5014644822" description="Glucodextranase-like C-terminal domain-containing protein" evidence="2">
    <location>
        <begin position="27"/>
        <end position="489"/>
    </location>
</feature>
<proteinExistence type="predicted"/>
<accession>A0A2N1PUH6</accession>
<name>A0A2N1PUH6_9BACT</name>
<dbReference type="Pfam" id="PF09985">
    <property type="entry name" value="Glucodextran_C"/>
    <property type="match status" value="1"/>
</dbReference>
<feature type="compositionally biased region" description="Low complexity" evidence="1">
    <location>
        <begin position="349"/>
        <end position="359"/>
    </location>
</feature>
<evidence type="ECO:0000256" key="1">
    <source>
        <dbReference type="SAM" id="MobiDB-lite"/>
    </source>
</evidence>
<keyword evidence="2" id="KW-0732">Signal</keyword>
<dbReference type="InterPro" id="IPR019248">
    <property type="entry name" value="Glucodextran_C"/>
</dbReference>
<protein>
    <recommendedName>
        <fullName evidence="3">Glucodextranase-like C-terminal domain-containing protein</fullName>
    </recommendedName>
</protein>
<dbReference type="EMBL" id="PGXC01000001">
    <property type="protein sequence ID" value="PKK91987.1"/>
    <property type="molecule type" value="Genomic_DNA"/>
</dbReference>
<reference evidence="4 5" key="1">
    <citation type="journal article" date="2017" name="ISME J.">
        <title>Potential for microbial H2 and metal transformations associated with novel bacteria and archaea in deep terrestrial subsurface sediments.</title>
        <authorList>
            <person name="Hernsdorf A.W."/>
            <person name="Amano Y."/>
            <person name="Miyakawa K."/>
            <person name="Ise K."/>
            <person name="Suzuki Y."/>
            <person name="Anantharaman K."/>
            <person name="Probst A."/>
            <person name="Burstein D."/>
            <person name="Thomas B.C."/>
            <person name="Banfield J.F."/>
        </authorList>
    </citation>
    <scope>NUCLEOTIDE SEQUENCE [LARGE SCALE GENOMIC DNA]</scope>
    <source>
        <strain evidence="4">HGW-Wallbacteria-1</strain>
    </source>
</reference>
<sequence>MKRGRTAAILLLTIITSFFWWNSCLAQDRSQDQSENYPRRILWDFRDDKDDDKGPGYYDYPLWKVFNDGAFDLRRFRVIEDGRFIELEFTFEGEIQRDWAEGSEKWTADNGWILQTIDIYIDKDHKAGSGVTRTLPGRNVNFRIDSGWENMVLVSPRSRETVIKTIKNKTEDMEFLALETKIIVPSFYTVKRYQIVARIDRKTLGDPQPWWGWQALVLCNDDRVTSNSFYNRDVVSFKTNYKFGGGADYDGDPNVLDLLSPDKSTQYRWLSNYRSHPDARKNRYAVIEHVYTEKAPQKQEFSLPHKDYLKIFAEMAADSSSPGSSKKSGAAAMPPTAPQMDRNGQLIQSSDTSAASVSSFDRRGLSPSEPTRNQNEVQSSAAVNETDMVSAPAGKTSRAVKESRKSEQVDPQMTECRSRMEQILKAAVDYHTKSPQDENITLLDLIYAGYFKENLSCPAGGKYAIYGEETGKLKVRCFNPSGVEHGYVE</sequence>
<comment type="caution">
    <text evidence="4">The sequence shown here is derived from an EMBL/GenBank/DDBJ whole genome shotgun (WGS) entry which is preliminary data.</text>
</comment>